<feature type="region of interest" description="Disordered" evidence="1">
    <location>
        <begin position="1"/>
        <end position="32"/>
    </location>
</feature>
<keyword evidence="2" id="KW-0812">Transmembrane</keyword>
<evidence type="ECO:0000256" key="2">
    <source>
        <dbReference type="SAM" id="Phobius"/>
    </source>
</evidence>
<keyword evidence="2" id="KW-1133">Transmembrane helix</keyword>
<feature type="transmembrane region" description="Helical" evidence="2">
    <location>
        <begin position="141"/>
        <end position="165"/>
    </location>
</feature>
<dbReference type="Proteomes" id="UP000298412">
    <property type="component" value="Unassembled WGS sequence"/>
</dbReference>
<feature type="compositionally biased region" description="Basic and acidic residues" evidence="1">
    <location>
        <begin position="23"/>
        <end position="32"/>
    </location>
</feature>
<feature type="transmembrane region" description="Helical" evidence="2">
    <location>
        <begin position="115"/>
        <end position="135"/>
    </location>
</feature>
<dbReference type="EMBL" id="SOFP01000056">
    <property type="protein sequence ID" value="TFC13082.1"/>
    <property type="molecule type" value="Genomic_DNA"/>
</dbReference>
<keyword evidence="5" id="KW-1185">Reference proteome</keyword>
<evidence type="ECO:0000313" key="5">
    <source>
        <dbReference type="Proteomes" id="UP000298412"/>
    </source>
</evidence>
<proteinExistence type="predicted"/>
<sequence length="178" mass="18150">MSTSPFERSPTAPGSTGSASGESRARRPNLDPRGPRFGAGITAVLLLVVVFLSLTGASAAALALLAGLAALFAWGAFAGAGRHPWGLLFKRFVRPRLAPPLELENPAPPTFAQGVGLLVTLGGVILGLAGLAPFVGIAASAAFVAAFLNAVFDYCLGCQLFLLLVRAGLLGRSPRSAL</sequence>
<evidence type="ECO:0000256" key="1">
    <source>
        <dbReference type="SAM" id="MobiDB-lite"/>
    </source>
</evidence>
<feature type="domain" description="DUF4395" evidence="3">
    <location>
        <begin position="31"/>
        <end position="166"/>
    </location>
</feature>
<dbReference type="AlphaFoldDB" id="A0A4R8WN65"/>
<evidence type="ECO:0000259" key="3">
    <source>
        <dbReference type="Pfam" id="PF14340"/>
    </source>
</evidence>
<protein>
    <submittedName>
        <fullName evidence="4">DUF4395 domain-containing protein</fullName>
    </submittedName>
</protein>
<feature type="transmembrane region" description="Helical" evidence="2">
    <location>
        <begin position="60"/>
        <end position="81"/>
    </location>
</feature>
<dbReference type="OrthoDB" id="345402at2"/>
<dbReference type="InterPro" id="IPR025508">
    <property type="entry name" value="DUF4395"/>
</dbReference>
<evidence type="ECO:0000313" key="4">
    <source>
        <dbReference type="EMBL" id="TFC13082.1"/>
    </source>
</evidence>
<feature type="compositionally biased region" description="Polar residues" evidence="1">
    <location>
        <begin position="1"/>
        <end position="21"/>
    </location>
</feature>
<reference evidence="4 5" key="1">
    <citation type="submission" date="2019-03" db="EMBL/GenBank/DDBJ databases">
        <title>Genomics of glacier-inhabiting Cryobacterium strains.</title>
        <authorList>
            <person name="Liu Q."/>
            <person name="Xin Y.-H."/>
        </authorList>
    </citation>
    <scope>NUCLEOTIDE SEQUENCE [LARGE SCALE GENOMIC DNA]</scope>
    <source>
        <strain evidence="4 5">MDT1-3</strain>
    </source>
</reference>
<keyword evidence="2" id="KW-0472">Membrane</keyword>
<accession>A0A4R8WN65</accession>
<name>A0A4R8WN65_9MICO</name>
<gene>
    <name evidence="4" type="ORF">E3O19_12450</name>
</gene>
<comment type="caution">
    <text evidence="4">The sequence shown here is derived from an EMBL/GenBank/DDBJ whole genome shotgun (WGS) entry which is preliminary data.</text>
</comment>
<dbReference type="RefSeq" id="WP_134568063.1">
    <property type="nucleotide sequence ID" value="NZ_SOFP01000056.1"/>
</dbReference>
<feature type="transmembrane region" description="Helical" evidence="2">
    <location>
        <begin position="34"/>
        <end position="54"/>
    </location>
</feature>
<organism evidence="4 5">
    <name type="scientific">Cryobacterium algoritolerans</name>
    <dbReference type="NCBI Taxonomy" id="1259184"/>
    <lineage>
        <taxon>Bacteria</taxon>
        <taxon>Bacillati</taxon>
        <taxon>Actinomycetota</taxon>
        <taxon>Actinomycetes</taxon>
        <taxon>Micrococcales</taxon>
        <taxon>Microbacteriaceae</taxon>
        <taxon>Cryobacterium</taxon>
    </lineage>
</organism>
<dbReference type="Pfam" id="PF14340">
    <property type="entry name" value="DUF4395"/>
    <property type="match status" value="1"/>
</dbReference>